<dbReference type="InterPro" id="IPR032190">
    <property type="entry name" value="NPC1_N"/>
</dbReference>
<dbReference type="InterPro" id="IPR004765">
    <property type="entry name" value="NPC1-like"/>
</dbReference>
<name>A0A814KA51_ADIRI</name>
<comment type="caution">
    <text evidence="20">The sequence shown here is derived from an EMBL/GenBank/DDBJ whole genome shotgun (WGS) entry which is preliminary data.</text>
</comment>
<dbReference type="GO" id="GO:0012505">
    <property type="term" value="C:endomembrane system"/>
    <property type="evidence" value="ECO:0007669"/>
    <property type="project" value="UniProtKB-SubCell"/>
</dbReference>
<dbReference type="GO" id="GO:0005319">
    <property type="term" value="F:lipid transporter activity"/>
    <property type="evidence" value="ECO:0007669"/>
    <property type="project" value="InterPro"/>
</dbReference>
<evidence type="ECO:0000256" key="14">
    <source>
        <dbReference type="ARBA" id="ARBA00023221"/>
    </source>
</evidence>
<evidence type="ECO:0000313" key="19">
    <source>
        <dbReference type="EMBL" id="CAF0756642.1"/>
    </source>
</evidence>
<reference evidence="20" key="1">
    <citation type="submission" date="2021-02" db="EMBL/GenBank/DDBJ databases">
        <authorList>
            <person name="Nowell W R."/>
        </authorList>
    </citation>
    <scope>NUCLEOTIDE SEQUENCE</scope>
</reference>
<keyword evidence="13" id="KW-0325">Glycoprotein</keyword>
<keyword evidence="12" id="KW-1207">Sterol metabolism</keyword>
<evidence type="ECO:0000256" key="17">
    <source>
        <dbReference type="SAM" id="SignalP"/>
    </source>
</evidence>
<feature type="transmembrane region" description="Helical" evidence="16">
    <location>
        <begin position="1326"/>
        <end position="1348"/>
    </location>
</feature>
<dbReference type="GO" id="GO:0042632">
    <property type="term" value="P:cholesterol homeostasis"/>
    <property type="evidence" value="ECO:0007669"/>
    <property type="project" value="TreeGrafter"/>
</dbReference>
<evidence type="ECO:0000256" key="1">
    <source>
        <dbReference type="ARBA" id="ARBA00004127"/>
    </source>
</evidence>
<comment type="subcellular location">
    <subcellularLocation>
        <location evidence="1">Endomembrane system</location>
        <topology evidence="1">Multi-pass membrane protein</topology>
    </subcellularLocation>
</comment>
<feature type="transmembrane region" description="Helical" evidence="16">
    <location>
        <begin position="1234"/>
        <end position="1253"/>
    </location>
</feature>
<keyword evidence="21" id="KW-1185">Reference proteome</keyword>
<dbReference type="InterPro" id="IPR000731">
    <property type="entry name" value="SSD"/>
</dbReference>
<evidence type="ECO:0000256" key="6">
    <source>
        <dbReference type="ARBA" id="ARBA00022729"/>
    </source>
</evidence>
<keyword evidence="14" id="KW-0753">Steroid metabolism</keyword>
<evidence type="ECO:0000256" key="3">
    <source>
        <dbReference type="ARBA" id="ARBA00022448"/>
    </source>
</evidence>
<dbReference type="FunFam" id="1.20.1640.10:FF:000010">
    <property type="entry name" value="NPC intracellular cholesterol transporter 1"/>
    <property type="match status" value="1"/>
</dbReference>
<evidence type="ECO:0000259" key="18">
    <source>
        <dbReference type="PROSITE" id="PS50156"/>
    </source>
</evidence>
<dbReference type="Gene3D" id="1.20.1640.10">
    <property type="entry name" value="Multidrug efflux transporter AcrB transmembrane domain"/>
    <property type="match status" value="2"/>
</dbReference>
<comment type="similarity">
    <text evidence="2">Belongs to the patched family.</text>
</comment>
<evidence type="ECO:0000256" key="15">
    <source>
        <dbReference type="ARBA" id="ARBA00034049"/>
    </source>
</evidence>
<evidence type="ECO:0000256" key="11">
    <source>
        <dbReference type="ARBA" id="ARBA00023157"/>
    </source>
</evidence>
<dbReference type="GO" id="GO:0030299">
    <property type="term" value="P:intestinal cholesterol absorption"/>
    <property type="evidence" value="ECO:0007669"/>
    <property type="project" value="TreeGrafter"/>
</dbReference>
<evidence type="ECO:0000256" key="8">
    <source>
        <dbReference type="ARBA" id="ARBA00023055"/>
    </source>
</evidence>
<organism evidence="20 21">
    <name type="scientific">Adineta ricciae</name>
    <name type="common">Rotifer</name>
    <dbReference type="NCBI Taxonomy" id="249248"/>
    <lineage>
        <taxon>Eukaryota</taxon>
        <taxon>Metazoa</taxon>
        <taxon>Spiralia</taxon>
        <taxon>Gnathifera</taxon>
        <taxon>Rotifera</taxon>
        <taxon>Eurotatoria</taxon>
        <taxon>Bdelloidea</taxon>
        <taxon>Adinetida</taxon>
        <taxon>Adinetidae</taxon>
        <taxon>Adineta</taxon>
    </lineage>
</organism>
<evidence type="ECO:0000256" key="12">
    <source>
        <dbReference type="ARBA" id="ARBA00023166"/>
    </source>
</evidence>
<accession>A0A814KA51</accession>
<dbReference type="GO" id="GO:0005886">
    <property type="term" value="C:plasma membrane"/>
    <property type="evidence" value="ECO:0007669"/>
    <property type="project" value="TreeGrafter"/>
</dbReference>
<keyword evidence="9" id="KW-0443">Lipid metabolism</keyword>
<keyword evidence="10 16" id="KW-0472">Membrane</keyword>
<evidence type="ECO:0000256" key="4">
    <source>
        <dbReference type="ARBA" id="ARBA00022548"/>
    </source>
</evidence>
<feature type="transmembrane region" description="Helical" evidence="16">
    <location>
        <begin position="1287"/>
        <end position="1305"/>
    </location>
</feature>
<keyword evidence="5 16" id="KW-0812">Transmembrane</keyword>
<dbReference type="Pfam" id="PF16414">
    <property type="entry name" value="NPC1_N"/>
    <property type="match status" value="2"/>
</dbReference>
<feature type="transmembrane region" description="Helical" evidence="16">
    <location>
        <begin position="323"/>
        <end position="350"/>
    </location>
</feature>
<dbReference type="EMBL" id="CAJNOJ010000006">
    <property type="protein sequence ID" value="CAF0756642.1"/>
    <property type="molecule type" value="Genomic_DNA"/>
</dbReference>
<dbReference type="FunFam" id="1.20.1640.10:FF:000008">
    <property type="entry name" value="NPC intracellular cholesterol transporter 1"/>
    <property type="match status" value="1"/>
</dbReference>
<evidence type="ECO:0000256" key="10">
    <source>
        <dbReference type="ARBA" id="ARBA00023136"/>
    </source>
</evidence>
<feature type="transmembrane region" description="Helical" evidence="16">
    <location>
        <begin position="705"/>
        <end position="722"/>
    </location>
</feature>
<feature type="transmembrane region" description="Helical" evidence="16">
    <location>
        <begin position="764"/>
        <end position="786"/>
    </location>
</feature>
<keyword evidence="11" id="KW-1015">Disulfide bond</keyword>
<evidence type="ECO:0000256" key="5">
    <source>
        <dbReference type="ARBA" id="ARBA00022692"/>
    </source>
</evidence>
<comment type="catalytic activity">
    <reaction evidence="15">
        <text>cholesterol(in) = cholesterol(out)</text>
        <dbReference type="Rhea" id="RHEA:39747"/>
        <dbReference type="ChEBI" id="CHEBI:16113"/>
    </reaction>
</comment>
<feature type="transmembrane region" description="Helical" evidence="16">
    <location>
        <begin position="1360"/>
        <end position="1388"/>
    </location>
</feature>
<evidence type="ECO:0000313" key="20">
    <source>
        <dbReference type="EMBL" id="CAF1048284.1"/>
    </source>
</evidence>
<protein>
    <recommendedName>
        <fullName evidence="18">SSD domain-containing protein</fullName>
    </recommendedName>
</protein>
<dbReference type="Proteomes" id="UP000663852">
    <property type="component" value="Unassembled WGS sequence"/>
</dbReference>
<dbReference type="PANTHER" id="PTHR45727">
    <property type="entry name" value="NPC INTRACELLULAR CHOLESTEROL TRANSPORTER 1"/>
    <property type="match status" value="1"/>
</dbReference>
<evidence type="ECO:0000256" key="9">
    <source>
        <dbReference type="ARBA" id="ARBA00023098"/>
    </source>
</evidence>
<keyword evidence="6 17" id="KW-0732">Signal</keyword>
<keyword evidence="7 16" id="KW-1133">Transmembrane helix</keyword>
<keyword evidence="3" id="KW-0813">Transport</keyword>
<dbReference type="GO" id="GO:0015485">
    <property type="term" value="F:cholesterol binding"/>
    <property type="evidence" value="ECO:0007669"/>
    <property type="project" value="TreeGrafter"/>
</dbReference>
<feature type="transmembrane region" description="Helical" evidence="16">
    <location>
        <begin position="1260"/>
        <end position="1281"/>
    </location>
</feature>
<evidence type="ECO:0000313" key="21">
    <source>
        <dbReference type="Proteomes" id="UP000663828"/>
    </source>
</evidence>
<dbReference type="Pfam" id="PF12349">
    <property type="entry name" value="Sterol-sensing"/>
    <property type="match status" value="1"/>
</dbReference>
<feature type="signal peptide" evidence="17">
    <location>
        <begin position="1"/>
        <end position="20"/>
    </location>
</feature>
<dbReference type="EMBL" id="CAJNOR010000972">
    <property type="protein sequence ID" value="CAF1048284.1"/>
    <property type="molecule type" value="Genomic_DNA"/>
</dbReference>
<sequence>MLRLLLSAICISICIESTSSKCIWYEGIRDGFNQAYPNGEPRPLPLEDMSLLNEMCPHIVTREGVSPNLCCERKQLAEMQKFKYIIDNLIGRCPSCYFNFLRIFCEMSCNPDQDQFIWPLEYADIVRPTEQVGSRKDDNDDGARHEWALADYVDPEEEDEEEKVTPKAVVKAPETVRVITKIRYFISEQQANDFIASCWSVRINFQYAVDVLCGSLNRACDVKKLFQYIGLQNTQSPIKIDFVFVNNTYHDRELQRTFQPSNATMFACDQPVILPHASRQKCTCMDCNAMCPKIPEIKSKHLISTNASLVERVKGKLYSLPRITVIAIGIYAIFVLTFIFSNILLSLWNFTSQKKKEFLKNIRSEKPVEGEDEKMNANSAQQSEDEAELEISLSGGRPGCFDRLGVIIDDTLHRIFTVIGQFCAYNPKYTIIPVMVILFLLCFGSRYYTVTTDPVDLWVASNSRARLEKAYFDEKFGPFYRIAHLILVPKVKKNVTLRYKTPLEAEEKYTFGPVFERNFLLDALRLQLFVENFNVTTELGKTIHLNDTCYKPLEPDNNHCAVFSLFQYHQNNLTFLLNEPLYPSQYLECMQAPLTQQTKSFHQTCMGKFGGPIDPYMVLGAFPTHDGVPDYAKAQALIITITINNQRKTNENDNQQLKNALLWEKYFLEYMTTYRSKWFDVKYRAERSIEDEIERESKSDIKTVLISYLIMFLYIAIALGRIRNFRYLLVDMKVSLGIAGVALVTLSVWASVGIFSYMRIPTTLIIFEVIPFLVLAVGVDNIFILTQSIQRDQRNPDEDVETQIGRIVGRVGPAMLLTSVSESIAFFLGALTPMPAVRLFSLYAAVSVLIDFLLQITVFVTFITLDHKRTLENRVDVLCCLQISREPNEQEESGIFPKLKWFRRKSVDETEPEIVITQQTPSTPRKSNAGSILRQASAIEPCEEHLMEMDGFLFGIFKHYYAPFIMNQHVRPTVIFLFFTWLAASVALLPFVKVGLEQNITMPKDSYMIDYFSALKEYFAVGPPVYFVIKPGINYGNINASNMICSSSGCSSQSMANQLGIASLRPTETRIAQIGTTWLDDYYDWLRHRGSTPCCRLHNNTGQFCSTNAASGSKCHPCTSSTTRESLTESEFRQFLPYFLKDNPNFKCAKGGHAAHGNSVALFGKNKSVEASLIMGYHSVLITSNDFIEAMQQAYILTDNITKTLKSSGYNVEVFPYSIFYVFYEQYLTIWHDVFMNLTISAAAIFVVAFVLLGFDIISAFIITLTIAMITCDMIAMMYIWNIEMNAISLVNLVMSVGISLEFCAHICRDFILSAKGSRLKRAEQALAYMGSSVFSGITLTKIGGIVVLGFSHSQLFHIFYFRMFICIVSFGAAHGLIFLPVLLSYIGPSPNDIRRTRIQHKRSSKITVPLQTKPSSTEIS</sequence>
<dbReference type="GO" id="GO:0030301">
    <property type="term" value="P:cholesterol transport"/>
    <property type="evidence" value="ECO:0007669"/>
    <property type="project" value="UniProtKB-ARBA"/>
</dbReference>
<feature type="transmembrane region" description="Helical" evidence="16">
    <location>
        <begin position="840"/>
        <end position="865"/>
    </location>
</feature>
<evidence type="ECO:0000256" key="7">
    <source>
        <dbReference type="ARBA" id="ARBA00022989"/>
    </source>
</evidence>
<dbReference type="SUPFAM" id="SSF82866">
    <property type="entry name" value="Multidrug efflux transporter AcrB transmembrane domain"/>
    <property type="match status" value="2"/>
</dbReference>
<dbReference type="PANTHER" id="PTHR45727:SF2">
    <property type="entry name" value="NPC INTRACELLULAR CHOLESTEROL TRANSPORTER 1"/>
    <property type="match status" value="1"/>
</dbReference>
<dbReference type="InterPro" id="IPR053958">
    <property type="entry name" value="HMGCR/SNAP/NPC1-like_SSD"/>
</dbReference>
<feature type="chain" id="PRO_5035600426" description="SSD domain-containing protein" evidence="17">
    <location>
        <begin position="21"/>
        <end position="1421"/>
    </location>
</feature>
<dbReference type="GO" id="GO:0008203">
    <property type="term" value="P:cholesterol metabolic process"/>
    <property type="evidence" value="ECO:0007669"/>
    <property type="project" value="UniProtKB-KW"/>
</dbReference>
<feature type="transmembrane region" description="Helical" evidence="16">
    <location>
        <begin position="734"/>
        <end position="758"/>
    </location>
</feature>
<dbReference type="Proteomes" id="UP000663828">
    <property type="component" value="Unassembled WGS sequence"/>
</dbReference>
<evidence type="ECO:0000256" key="2">
    <source>
        <dbReference type="ARBA" id="ARBA00005585"/>
    </source>
</evidence>
<feature type="transmembrane region" description="Helical" evidence="16">
    <location>
        <begin position="807"/>
        <end position="828"/>
    </location>
</feature>
<dbReference type="OrthoDB" id="6510177at2759"/>
<keyword evidence="4" id="KW-0153">Cholesterol metabolism</keyword>
<proteinExistence type="inferred from homology"/>
<keyword evidence="8" id="KW-0445">Lipid transport</keyword>
<dbReference type="PROSITE" id="PS50156">
    <property type="entry name" value="SSD"/>
    <property type="match status" value="1"/>
</dbReference>
<evidence type="ECO:0000256" key="13">
    <source>
        <dbReference type="ARBA" id="ARBA00023180"/>
    </source>
</evidence>
<dbReference type="NCBIfam" id="TIGR00917">
    <property type="entry name" value="2A060601"/>
    <property type="match status" value="1"/>
</dbReference>
<feature type="transmembrane region" description="Helical" evidence="16">
    <location>
        <begin position="974"/>
        <end position="992"/>
    </location>
</feature>
<dbReference type="InterPro" id="IPR053956">
    <property type="entry name" value="NPC1_MLD"/>
</dbReference>
<dbReference type="Pfam" id="PF22314">
    <property type="entry name" value="NPC1_MLD"/>
    <property type="match status" value="1"/>
</dbReference>
<feature type="domain" description="SSD" evidence="18">
    <location>
        <begin position="700"/>
        <end position="865"/>
    </location>
</feature>
<gene>
    <name evidence="19" type="ORF">EDS130_LOCUS2583</name>
    <name evidence="20" type="ORF">XAT740_LOCUS15630</name>
</gene>
<feature type="transmembrane region" description="Helical" evidence="16">
    <location>
        <begin position="429"/>
        <end position="448"/>
    </location>
</feature>
<evidence type="ECO:0000256" key="16">
    <source>
        <dbReference type="SAM" id="Phobius"/>
    </source>
</evidence>